<sequence>MFYLLDGTKEMISEKFIGFYIHGSLAMGGFNPKSSDIDVLVVTNSLLAINIKVELAQFFLINSNNPFPVEISFMNGEQLEDWKHPSLFDFHYSENWRERYEKDLSNGTSLYINDKQIQDADLAAHITITKHRGICLEGSPINNVFPSIPRSDYITSIMCDFEDCLEDIERNPIYCTLNLIRVYWYLKEGIISSKQEAGNWGLSSLPKDLNSTIQKVISGYDSIDFDKKELQKFKDYIYRNVQMLL</sequence>
<feature type="domain" description="Polymerase nucleotidyl transferase" evidence="5">
    <location>
        <begin position="17"/>
        <end position="75"/>
    </location>
</feature>
<evidence type="ECO:0000259" key="5">
    <source>
        <dbReference type="Pfam" id="PF01909"/>
    </source>
</evidence>
<accession>A0A398AXA4</accession>
<feature type="domain" description="Adenylyltransferase AadA C-terminal" evidence="6">
    <location>
        <begin position="143"/>
        <end position="232"/>
    </location>
</feature>
<keyword evidence="2 4" id="KW-0046">Antibiotic resistance</keyword>
<dbReference type="GO" id="GO:0070566">
    <property type="term" value="F:adenylyltransferase activity"/>
    <property type="evidence" value="ECO:0007669"/>
    <property type="project" value="InterPro"/>
</dbReference>
<dbReference type="InterPro" id="IPR024172">
    <property type="entry name" value="AadA/Aad9"/>
</dbReference>
<dbReference type="EMBL" id="QWVT01000040">
    <property type="protein sequence ID" value="RID82282.1"/>
    <property type="molecule type" value="Genomic_DNA"/>
</dbReference>
<dbReference type="AlphaFoldDB" id="A0A398AXA4"/>
<dbReference type="Pfam" id="PF01909">
    <property type="entry name" value="NTP_transf_2"/>
    <property type="match status" value="1"/>
</dbReference>
<reference evidence="7 8" key="1">
    <citation type="submission" date="2018-08" db="EMBL/GenBank/DDBJ databases">
        <title>Bacillus jemisoniae sp. nov., Bacillus chryseoplanitiae sp. nov., Bacillus resnikiae sp. nov., and Bacillus frankliniae sp. nov., isolated from Viking spacecraft and associated surfaces.</title>
        <authorList>
            <person name="Seuylemezian A."/>
            <person name="Vaishampayan P."/>
        </authorList>
    </citation>
    <scope>NUCLEOTIDE SEQUENCE [LARGE SCALE GENOMIC DNA]</scope>
    <source>
        <strain evidence="7 8">JJ-247</strain>
    </source>
</reference>
<evidence type="ECO:0000256" key="3">
    <source>
        <dbReference type="ARBA" id="ARBA00047831"/>
    </source>
</evidence>
<keyword evidence="4" id="KW-0067">ATP-binding</keyword>
<evidence type="ECO:0000256" key="1">
    <source>
        <dbReference type="ARBA" id="ARBA00022679"/>
    </source>
</evidence>
<dbReference type="GO" id="GO:0046677">
    <property type="term" value="P:response to antibiotic"/>
    <property type="evidence" value="ECO:0007669"/>
    <property type="project" value="UniProtKB-KW"/>
</dbReference>
<dbReference type="Gene3D" id="3.30.460.10">
    <property type="entry name" value="Beta Polymerase, domain 2"/>
    <property type="match status" value="1"/>
</dbReference>
<protein>
    <recommendedName>
        <fullName evidence="4">Spectinomycin 9-adenylyltransferase</fullName>
    </recommendedName>
</protein>
<evidence type="ECO:0000313" key="7">
    <source>
        <dbReference type="EMBL" id="RID82282.1"/>
    </source>
</evidence>
<proteinExistence type="predicted"/>
<evidence type="ECO:0000256" key="2">
    <source>
        <dbReference type="ARBA" id="ARBA00023251"/>
    </source>
</evidence>
<evidence type="ECO:0000313" key="8">
    <source>
        <dbReference type="Proteomes" id="UP000265816"/>
    </source>
</evidence>
<dbReference type="CDD" id="cd05403">
    <property type="entry name" value="NT_KNTase_like"/>
    <property type="match status" value="1"/>
</dbReference>
<dbReference type="GO" id="GO:0005524">
    <property type="term" value="F:ATP binding"/>
    <property type="evidence" value="ECO:0007669"/>
    <property type="project" value="UniProtKB-KW"/>
</dbReference>
<keyword evidence="8" id="KW-1185">Reference proteome</keyword>
<evidence type="ECO:0000256" key="4">
    <source>
        <dbReference type="PIRNR" id="PIRNR000819"/>
    </source>
</evidence>
<dbReference type="InterPro" id="IPR025184">
    <property type="entry name" value="AadA_C"/>
</dbReference>
<dbReference type="SUPFAM" id="SSF81301">
    <property type="entry name" value="Nucleotidyltransferase"/>
    <property type="match status" value="1"/>
</dbReference>
<dbReference type="OrthoDB" id="5643411at2"/>
<dbReference type="InterPro" id="IPR002934">
    <property type="entry name" value="Polymerase_NTP_transf_dom"/>
</dbReference>
<dbReference type="InterPro" id="IPR043519">
    <property type="entry name" value="NT_sf"/>
</dbReference>
<gene>
    <name evidence="7" type="ORF">D1970_19595</name>
</gene>
<name>A0A398AXA4_9BACI</name>
<dbReference type="Pfam" id="PF13427">
    <property type="entry name" value="AadA_C"/>
    <property type="match status" value="1"/>
</dbReference>
<evidence type="ECO:0000259" key="6">
    <source>
        <dbReference type="Pfam" id="PF13427"/>
    </source>
</evidence>
<dbReference type="PIRSF" id="PIRSF000819">
    <property type="entry name" value="Streptomycin_3-adenylyltransf"/>
    <property type="match status" value="1"/>
</dbReference>
<keyword evidence="4" id="KW-0547">Nucleotide-binding</keyword>
<organism evidence="7 8">
    <name type="scientific">Mesobacillus zeae</name>
    <dbReference type="NCBI Taxonomy" id="1917180"/>
    <lineage>
        <taxon>Bacteria</taxon>
        <taxon>Bacillati</taxon>
        <taxon>Bacillota</taxon>
        <taxon>Bacilli</taxon>
        <taxon>Bacillales</taxon>
        <taxon>Bacillaceae</taxon>
        <taxon>Mesobacillus</taxon>
    </lineage>
</organism>
<comment type="catalytic activity">
    <reaction evidence="3 4">
        <text>spectinomycin + ATP = 9-O-adenylylspectinomycin + diphosphate</text>
        <dbReference type="Rhea" id="RHEA:63228"/>
        <dbReference type="ChEBI" id="CHEBI:30616"/>
        <dbReference type="ChEBI" id="CHEBI:33019"/>
        <dbReference type="ChEBI" id="CHEBI:146260"/>
        <dbReference type="ChEBI" id="CHEBI:146261"/>
    </reaction>
</comment>
<comment type="caution">
    <text evidence="7">The sequence shown here is derived from an EMBL/GenBank/DDBJ whole genome shotgun (WGS) entry which is preliminary data.</text>
</comment>
<dbReference type="Proteomes" id="UP000265816">
    <property type="component" value="Unassembled WGS sequence"/>
</dbReference>
<keyword evidence="4" id="KW-0548">Nucleotidyltransferase</keyword>
<keyword evidence="1 4" id="KW-0808">Transferase</keyword>